<dbReference type="Proteomes" id="UP001209257">
    <property type="component" value="Unassembled WGS sequence"/>
</dbReference>
<evidence type="ECO:0000259" key="6">
    <source>
        <dbReference type="Pfam" id="PF21365"/>
    </source>
</evidence>
<organism evidence="7 8">
    <name type="scientific">Alteromonas salexigens</name>
    <dbReference type="NCBI Taxonomy" id="2982530"/>
    <lineage>
        <taxon>Bacteria</taxon>
        <taxon>Pseudomonadati</taxon>
        <taxon>Pseudomonadota</taxon>
        <taxon>Gammaproteobacteria</taxon>
        <taxon>Alteromonadales</taxon>
        <taxon>Alteromonadaceae</taxon>
        <taxon>Alteromonas/Salinimonas group</taxon>
        <taxon>Alteromonas</taxon>
    </lineage>
</organism>
<accession>A0ABT2VME5</accession>
<keyword evidence="8" id="KW-1185">Reference proteome</keyword>
<feature type="chain" id="PRO_5045721081" evidence="3">
    <location>
        <begin position="24"/>
        <end position="801"/>
    </location>
</feature>
<keyword evidence="3" id="KW-0732">Signal</keyword>
<evidence type="ECO:0000256" key="3">
    <source>
        <dbReference type="SAM" id="SignalP"/>
    </source>
</evidence>
<name>A0ABT2VME5_9ALTE</name>
<dbReference type="InterPro" id="IPR017853">
    <property type="entry name" value="GH"/>
</dbReference>
<dbReference type="Gene3D" id="2.60.40.1180">
    <property type="entry name" value="Golgi alpha-mannosidase II"/>
    <property type="match status" value="2"/>
</dbReference>
<gene>
    <name evidence="7" type="ORF">OCL06_06510</name>
</gene>
<dbReference type="InterPro" id="IPR011013">
    <property type="entry name" value="Gal_mutarotase_sf_dom"/>
</dbReference>
<feature type="signal peptide" evidence="3">
    <location>
        <begin position="1"/>
        <end position="23"/>
    </location>
</feature>
<dbReference type="InterPro" id="IPR013780">
    <property type="entry name" value="Glyco_hydro_b"/>
</dbReference>
<keyword evidence="2" id="KW-0378">Hydrolase</keyword>
<evidence type="ECO:0000259" key="5">
    <source>
        <dbReference type="Pfam" id="PF13802"/>
    </source>
</evidence>
<evidence type="ECO:0000313" key="8">
    <source>
        <dbReference type="Proteomes" id="UP001209257"/>
    </source>
</evidence>
<dbReference type="EMBL" id="JAOTJC010000006">
    <property type="protein sequence ID" value="MCU7554244.1"/>
    <property type="molecule type" value="Genomic_DNA"/>
</dbReference>
<comment type="caution">
    <text evidence="7">The sequence shown here is derived from an EMBL/GenBank/DDBJ whole genome shotgun (WGS) entry which is preliminary data.</text>
</comment>
<protein>
    <submittedName>
        <fullName evidence="7">DUF5110 domain-containing protein</fullName>
    </submittedName>
</protein>
<evidence type="ECO:0000256" key="2">
    <source>
        <dbReference type="RuleBase" id="RU361185"/>
    </source>
</evidence>
<dbReference type="InterPro" id="IPR051816">
    <property type="entry name" value="Glycosyl_Hydrolase_31"/>
</dbReference>
<keyword evidence="2" id="KW-0326">Glycosidase</keyword>
<reference evidence="8" key="1">
    <citation type="submission" date="2023-07" db="EMBL/GenBank/DDBJ databases">
        <title>Study on multiphase classification of strain Alteromonas salexigens isolated from the Yellow Sea.</title>
        <authorList>
            <person name="Sun L."/>
        </authorList>
    </citation>
    <scope>NUCLEOTIDE SEQUENCE [LARGE SCALE GENOMIC DNA]</scope>
    <source>
        <strain evidence="8">ASW11-19</strain>
    </source>
</reference>
<dbReference type="Pfam" id="PF13802">
    <property type="entry name" value="Gal_mutarotas_2"/>
    <property type="match status" value="1"/>
</dbReference>
<dbReference type="Pfam" id="PF01055">
    <property type="entry name" value="Glyco_hydro_31_2nd"/>
    <property type="match status" value="1"/>
</dbReference>
<evidence type="ECO:0000259" key="4">
    <source>
        <dbReference type="Pfam" id="PF01055"/>
    </source>
</evidence>
<dbReference type="PANTHER" id="PTHR43863:SF2">
    <property type="entry name" value="MALTASE-GLUCOAMYLASE"/>
    <property type="match status" value="1"/>
</dbReference>
<dbReference type="InterPro" id="IPR000322">
    <property type="entry name" value="Glyco_hydro_31_TIM"/>
</dbReference>
<dbReference type="InterPro" id="IPR048395">
    <property type="entry name" value="Glyco_hydro_31_C"/>
</dbReference>
<dbReference type="Gene3D" id="2.60.40.1760">
    <property type="entry name" value="glycosyl hydrolase (family 31)"/>
    <property type="match status" value="1"/>
</dbReference>
<proteinExistence type="inferred from homology"/>
<evidence type="ECO:0000313" key="7">
    <source>
        <dbReference type="EMBL" id="MCU7554244.1"/>
    </source>
</evidence>
<evidence type="ECO:0000256" key="1">
    <source>
        <dbReference type="ARBA" id="ARBA00007806"/>
    </source>
</evidence>
<sequence length="801" mass="90072">MNNVLSWVLIGLSMACVSVTTMAQSLVSHHVSDHRILLTLDDNSKVRVSFLGHNTVEVLYRADEKQLPSMALPAEVSVKPVKVGKAPEGTTFSYGRVTARVSESPFQLAFYFDNEHRLSEEKGFFHVDSLRGFRFALQPDEQLYGGGQRVLGMDRRGHKMPLYNRAHYGYTTESNQMYYSLPAVMSSENYAVVFDNSASGNLDIGHSEADVLQFDARAGRTAYLVTLGENLADVSRNLVSVTGKQPLPPRWALGNFASRFGYRNESQTRDVVKRYQDADIPLDGVVLDLYWFGKDVKGHMGNLSWDREAFPDPDGMMADFREQDVQTIVITEPFVLTTSSHFDSAVQADALAKSLDGEVKTFDFYFGNTGLVDVFSPAGRDWFKQYYTKLAEQGVAGWWGDLGEPEVHPGDTLHNVDGSLYTADAVHNAYGHRWAQMVYEHSLDIQPDKRPFVLMRSGFVGSQRFGMIPWTGDVSRSWGGLKPQVELALQMGVFGLAYTHSDLGGFAGGDEFDAELYQRWLQLGVFSPVFRPHAQEDIAPEPVYHDQQTVAQARDLIRLRYQMLPYNYALSIENSLTGMPMMRPLSFYHEGDAWFTNKDSYYWGENLLISPVTEAGVSEWMVDLPPGTWYHFYTDEIYTGGKPVSVPASLTQIPVMVKAGGVVPMLDAASTTAEADFSQMTMHVWAGEQGVEHQYHYYEDDGKRVDSLKDNAFMTGQVIHQRQSDSMRVQMLTTGGYDRMPTNRELEWVLHGLTQQPEDVMLSDKVAVSTDKNSAVYWDASSKTLHVNQRLQGHGEFTVHW</sequence>
<dbReference type="RefSeq" id="WP_262992924.1">
    <property type="nucleotide sequence ID" value="NZ_JAOTJC010000006.1"/>
</dbReference>
<feature type="domain" description="Glycoside hydrolase family 31 TIM barrel" evidence="4">
    <location>
        <begin position="246"/>
        <end position="570"/>
    </location>
</feature>
<dbReference type="SUPFAM" id="SSF74650">
    <property type="entry name" value="Galactose mutarotase-like"/>
    <property type="match status" value="1"/>
</dbReference>
<dbReference type="CDD" id="cd14752">
    <property type="entry name" value="GH31_N"/>
    <property type="match status" value="1"/>
</dbReference>
<dbReference type="SUPFAM" id="SSF51445">
    <property type="entry name" value="(Trans)glycosidases"/>
    <property type="match status" value="1"/>
</dbReference>
<dbReference type="InterPro" id="IPR025887">
    <property type="entry name" value="Glyco_hydro_31_N_dom"/>
</dbReference>
<feature type="domain" description="Glycosyl hydrolase family 31 C-terminal" evidence="6">
    <location>
        <begin position="578"/>
        <end position="663"/>
    </location>
</feature>
<dbReference type="Pfam" id="PF21365">
    <property type="entry name" value="Glyco_hydro_31_3rd"/>
    <property type="match status" value="1"/>
</dbReference>
<dbReference type="PANTHER" id="PTHR43863">
    <property type="entry name" value="HYDROLASE, PUTATIVE (AFU_ORTHOLOGUE AFUA_1G03140)-RELATED"/>
    <property type="match status" value="1"/>
</dbReference>
<feature type="domain" description="Glycoside hydrolase family 31 N-terminal" evidence="5">
    <location>
        <begin position="46"/>
        <end position="203"/>
    </location>
</feature>
<comment type="similarity">
    <text evidence="1 2">Belongs to the glycosyl hydrolase 31 family.</text>
</comment>
<dbReference type="Gene3D" id="3.20.20.80">
    <property type="entry name" value="Glycosidases"/>
    <property type="match status" value="1"/>
</dbReference>
<dbReference type="SUPFAM" id="SSF51011">
    <property type="entry name" value="Glycosyl hydrolase domain"/>
    <property type="match status" value="1"/>
</dbReference>